<evidence type="ECO:0000256" key="10">
    <source>
        <dbReference type="ARBA" id="ARBA00022833"/>
    </source>
</evidence>
<name>A0AA86S4J4_9FABA</name>
<dbReference type="GO" id="GO:0008270">
    <property type="term" value="F:zinc ion binding"/>
    <property type="evidence" value="ECO:0007669"/>
    <property type="project" value="UniProtKB-KW"/>
</dbReference>
<feature type="transmembrane region" description="Helical" evidence="15">
    <location>
        <begin position="20"/>
        <end position="39"/>
    </location>
</feature>
<evidence type="ECO:0000256" key="5">
    <source>
        <dbReference type="ARBA" id="ARBA00022679"/>
    </source>
</evidence>
<dbReference type="GO" id="GO:0061630">
    <property type="term" value="F:ubiquitin protein ligase activity"/>
    <property type="evidence" value="ECO:0007669"/>
    <property type="project" value="UniProtKB-EC"/>
</dbReference>
<evidence type="ECO:0000256" key="11">
    <source>
        <dbReference type="ARBA" id="ARBA00022989"/>
    </source>
</evidence>
<dbReference type="GO" id="GO:0016567">
    <property type="term" value="P:protein ubiquitination"/>
    <property type="evidence" value="ECO:0007669"/>
    <property type="project" value="InterPro"/>
</dbReference>
<dbReference type="InterPro" id="IPR013083">
    <property type="entry name" value="Znf_RING/FYVE/PHD"/>
</dbReference>
<evidence type="ECO:0000256" key="12">
    <source>
        <dbReference type="ARBA" id="ARBA00023136"/>
    </source>
</evidence>
<evidence type="ECO:0000256" key="9">
    <source>
        <dbReference type="ARBA" id="ARBA00022786"/>
    </source>
</evidence>
<dbReference type="EMBL" id="OY731399">
    <property type="protein sequence ID" value="CAJ1933060.1"/>
    <property type="molecule type" value="Genomic_DNA"/>
</dbReference>
<dbReference type="SMART" id="SM01197">
    <property type="entry name" value="FANCL_C"/>
    <property type="match status" value="1"/>
</dbReference>
<comment type="subcellular location">
    <subcellularLocation>
        <location evidence="2">Membrane</location>
        <topology evidence="2">Single-pass membrane protein</topology>
    </subcellularLocation>
</comment>
<evidence type="ECO:0000256" key="14">
    <source>
        <dbReference type="PROSITE-ProRule" id="PRU00175"/>
    </source>
</evidence>
<proteinExistence type="inferred from homology"/>
<keyword evidence="6 15" id="KW-0812">Transmembrane</keyword>
<dbReference type="SUPFAM" id="SSF57850">
    <property type="entry name" value="RING/U-box"/>
    <property type="match status" value="1"/>
</dbReference>
<evidence type="ECO:0000256" key="7">
    <source>
        <dbReference type="ARBA" id="ARBA00022723"/>
    </source>
</evidence>
<reference evidence="17" key="1">
    <citation type="submission" date="2023-10" db="EMBL/GenBank/DDBJ databases">
        <authorList>
            <person name="Domelevo Entfellner J.-B."/>
        </authorList>
    </citation>
    <scope>NUCLEOTIDE SEQUENCE</scope>
</reference>
<keyword evidence="5" id="KW-0808">Transferase</keyword>
<comment type="pathway">
    <text evidence="3">Protein modification; protein ubiquitination.</text>
</comment>
<evidence type="ECO:0000256" key="8">
    <source>
        <dbReference type="ARBA" id="ARBA00022771"/>
    </source>
</evidence>
<keyword evidence="8 14" id="KW-0863">Zinc-finger</keyword>
<keyword evidence="12 15" id="KW-0472">Membrane</keyword>
<dbReference type="SMART" id="SM00184">
    <property type="entry name" value="RING"/>
    <property type="match status" value="1"/>
</dbReference>
<dbReference type="GO" id="GO:0016020">
    <property type="term" value="C:membrane"/>
    <property type="evidence" value="ECO:0007669"/>
    <property type="project" value="UniProtKB-SubCell"/>
</dbReference>
<keyword evidence="11 15" id="KW-1133">Transmembrane helix</keyword>
<keyword evidence="7" id="KW-0479">Metal-binding</keyword>
<dbReference type="Gene3D" id="3.30.40.10">
    <property type="entry name" value="Zinc/RING finger domain, C3HC4 (zinc finger)"/>
    <property type="match status" value="1"/>
</dbReference>
<evidence type="ECO:0000256" key="3">
    <source>
        <dbReference type="ARBA" id="ARBA00004906"/>
    </source>
</evidence>
<evidence type="ECO:0000259" key="16">
    <source>
        <dbReference type="PROSITE" id="PS50089"/>
    </source>
</evidence>
<dbReference type="CDD" id="cd16461">
    <property type="entry name" value="RING-H2_EL5-like"/>
    <property type="match status" value="1"/>
</dbReference>
<gene>
    <name evidence="17" type="ORF">AYBTSS11_LOCUS6136</name>
</gene>
<keyword evidence="18" id="KW-1185">Reference proteome</keyword>
<dbReference type="Pfam" id="PF13639">
    <property type="entry name" value="zf-RING_2"/>
    <property type="match status" value="1"/>
</dbReference>
<dbReference type="PANTHER" id="PTHR46913:SF1">
    <property type="entry name" value="RING-H2 FINGER PROTEIN ATL16"/>
    <property type="match status" value="1"/>
</dbReference>
<keyword evidence="9" id="KW-0833">Ubl conjugation pathway</keyword>
<dbReference type="PROSITE" id="PS50089">
    <property type="entry name" value="ZF_RING_2"/>
    <property type="match status" value="1"/>
</dbReference>
<dbReference type="EC" id="2.3.2.27" evidence="4"/>
<sequence length="195" mass="22441">MSSDSNNRKNPAQWKLEEVVSIVIVFVIFFTLSDCFGTLKRLLCGIYRGRNQVQRRLLDETVPDDDPSMQVQSRGLELCVVQSLPTIEFKKNEGEQDKGSNMECAICLAEFEEGEWLKHLPQCSHSFHVSCVDTWFQSHSNCPLCRAFVHHHMLQCSVPASHTLLQPLRREDFERVQFISPGNLPITQHQRFLPV</sequence>
<evidence type="ECO:0000256" key="1">
    <source>
        <dbReference type="ARBA" id="ARBA00000900"/>
    </source>
</evidence>
<accession>A0AA86S4J4</accession>
<comment type="similarity">
    <text evidence="13">Belongs to the RING-type zinc finger family. ATL subfamily.</text>
</comment>
<keyword evidence="10" id="KW-0862">Zinc</keyword>
<protein>
    <recommendedName>
        <fullName evidence="4">RING-type E3 ubiquitin transferase</fullName>
        <ecNumber evidence="4">2.3.2.27</ecNumber>
    </recommendedName>
</protein>
<dbReference type="InterPro" id="IPR001841">
    <property type="entry name" value="Znf_RING"/>
</dbReference>
<feature type="domain" description="RING-type" evidence="16">
    <location>
        <begin position="104"/>
        <end position="146"/>
    </location>
</feature>
<dbReference type="Proteomes" id="UP001189624">
    <property type="component" value="Chromosome 2"/>
</dbReference>
<evidence type="ECO:0000256" key="6">
    <source>
        <dbReference type="ARBA" id="ARBA00022692"/>
    </source>
</evidence>
<evidence type="ECO:0000256" key="15">
    <source>
        <dbReference type="SAM" id="Phobius"/>
    </source>
</evidence>
<evidence type="ECO:0000313" key="18">
    <source>
        <dbReference type="Proteomes" id="UP001189624"/>
    </source>
</evidence>
<organism evidence="17 18">
    <name type="scientific">Sphenostylis stenocarpa</name>
    <dbReference type="NCBI Taxonomy" id="92480"/>
    <lineage>
        <taxon>Eukaryota</taxon>
        <taxon>Viridiplantae</taxon>
        <taxon>Streptophyta</taxon>
        <taxon>Embryophyta</taxon>
        <taxon>Tracheophyta</taxon>
        <taxon>Spermatophyta</taxon>
        <taxon>Magnoliopsida</taxon>
        <taxon>eudicotyledons</taxon>
        <taxon>Gunneridae</taxon>
        <taxon>Pentapetalae</taxon>
        <taxon>rosids</taxon>
        <taxon>fabids</taxon>
        <taxon>Fabales</taxon>
        <taxon>Fabaceae</taxon>
        <taxon>Papilionoideae</taxon>
        <taxon>50 kb inversion clade</taxon>
        <taxon>NPAAA clade</taxon>
        <taxon>indigoferoid/millettioid clade</taxon>
        <taxon>Phaseoleae</taxon>
        <taxon>Sphenostylis</taxon>
    </lineage>
</organism>
<dbReference type="PANTHER" id="PTHR46913">
    <property type="entry name" value="RING-H2 FINGER PROTEIN ATL16"/>
    <property type="match status" value="1"/>
</dbReference>
<evidence type="ECO:0000256" key="13">
    <source>
        <dbReference type="ARBA" id="ARBA00024209"/>
    </source>
</evidence>
<dbReference type="AlphaFoldDB" id="A0AA86S4J4"/>
<dbReference type="InterPro" id="IPR044600">
    <property type="entry name" value="ATL1/ATL16-like"/>
</dbReference>
<evidence type="ECO:0000313" key="17">
    <source>
        <dbReference type="EMBL" id="CAJ1933060.1"/>
    </source>
</evidence>
<dbReference type="Gramene" id="rna-AYBTSS11_LOCUS6136">
    <property type="protein sequence ID" value="CAJ1933060.1"/>
    <property type="gene ID" value="gene-AYBTSS11_LOCUS6136"/>
</dbReference>
<evidence type="ECO:0000256" key="4">
    <source>
        <dbReference type="ARBA" id="ARBA00012483"/>
    </source>
</evidence>
<dbReference type="FunFam" id="3.30.40.10:FF:000187">
    <property type="entry name" value="E3 ubiquitin-protein ligase ATL6"/>
    <property type="match status" value="1"/>
</dbReference>
<comment type="catalytic activity">
    <reaction evidence="1">
        <text>S-ubiquitinyl-[E2 ubiquitin-conjugating enzyme]-L-cysteine + [acceptor protein]-L-lysine = [E2 ubiquitin-conjugating enzyme]-L-cysteine + N(6)-ubiquitinyl-[acceptor protein]-L-lysine.</text>
        <dbReference type="EC" id="2.3.2.27"/>
    </reaction>
</comment>
<evidence type="ECO:0000256" key="2">
    <source>
        <dbReference type="ARBA" id="ARBA00004167"/>
    </source>
</evidence>